<dbReference type="Gene3D" id="3.30.390.10">
    <property type="entry name" value="Enolase-like, N-terminal domain"/>
    <property type="match status" value="1"/>
</dbReference>
<evidence type="ECO:0000259" key="15">
    <source>
        <dbReference type="SMART" id="SM01193"/>
    </source>
</evidence>
<evidence type="ECO:0000256" key="4">
    <source>
        <dbReference type="ARBA" id="ARBA00017068"/>
    </source>
</evidence>
<feature type="binding site" evidence="12">
    <location>
        <position position="315"/>
    </location>
    <ligand>
        <name>substrate</name>
    </ligand>
</feature>
<comment type="cofactor">
    <cofactor evidence="10">
        <name>Mg(2+)</name>
        <dbReference type="ChEBI" id="CHEBI:18420"/>
    </cofactor>
    <text evidence="10">Binds a second Mg(2+) ion via substrate during catalysis.</text>
</comment>
<dbReference type="GO" id="GO:0004634">
    <property type="term" value="F:phosphopyruvate hydratase activity"/>
    <property type="evidence" value="ECO:0007669"/>
    <property type="project" value="UniProtKB-UniRule"/>
</dbReference>
<feature type="binding site" evidence="12">
    <location>
        <position position="391"/>
    </location>
    <ligand>
        <name>substrate</name>
    </ligand>
</feature>
<dbReference type="SMART" id="SM01193">
    <property type="entry name" value="Enolase_N"/>
    <property type="match status" value="1"/>
</dbReference>
<comment type="subcellular location">
    <subcellularLocation>
        <location evidence="10">Cytoplasm</location>
    </subcellularLocation>
    <subcellularLocation>
        <location evidence="10">Secreted</location>
    </subcellularLocation>
    <subcellularLocation>
        <location evidence="10">Cell surface</location>
    </subcellularLocation>
    <text evidence="10">Fractions of enolase are present in both the cytoplasm and on the cell surface.</text>
</comment>
<name>A0AAW7T7Y5_BURVI</name>
<feature type="binding site" evidence="12">
    <location>
        <begin position="367"/>
        <end position="370"/>
    </location>
    <ligand>
        <name>substrate</name>
    </ligand>
</feature>
<comment type="function">
    <text evidence="9 10">Catalyzes the reversible conversion of 2-phosphoglycerate (2-PG) into phosphoenolpyruvate (PEP). It is essential for the degradation of carbohydrates via glycolysis.</text>
</comment>
<keyword evidence="5 10" id="KW-0964">Secreted</keyword>
<feature type="binding site" evidence="10">
    <location>
        <position position="166"/>
    </location>
    <ligand>
        <name>(2R)-2-phosphoglycerate</name>
        <dbReference type="ChEBI" id="CHEBI:58289"/>
    </ligand>
</feature>
<dbReference type="GO" id="GO:0009986">
    <property type="term" value="C:cell surface"/>
    <property type="evidence" value="ECO:0007669"/>
    <property type="project" value="UniProtKB-SubCell"/>
</dbReference>
<feature type="active site" description="Proton acceptor" evidence="10 11">
    <location>
        <position position="340"/>
    </location>
</feature>
<dbReference type="SMART" id="SM01192">
    <property type="entry name" value="Enolase_C"/>
    <property type="match status" value="1"/>
</dbReference>
<keyword evidence="10 13" id="KW-0479">Metal-binding</keyword>
<dbReference type="GO" id="GO:0000015">
    <property type="term" value="C:phosphopyruvate hydratase complex"/>
    <property type="evidence" value="ECO:0007669"/>
    <property type="project" value="InterPro"/>
</dbReference>
<evidence type="ECO:0000256" key="2">
    <source>
        <dbReference type="ARBA" id="ARBA00009604"/>
    </source>
</evidence>
<comment type="pathway">
    <text evidence="1 10">Carbohydrate degradation; glycolysis; pyruvate from D-glyceraldehyde 3-phosphate: step 4/5.</text>
</comment>
<evidence type="ECO:0000256" key="1">
    <source>
        <dbReference type="ARBA" id="ARBA00005031"/>
    </source>
</evidence>
<feature type="binding site" evidence="10 13">
    <location>
        <position position="245"/>
    </location>
    <ligand>
        <name>Mg(2+)</name>
        <dbReference type="ChEBI" id="CHEBI:18420"/>
    </ligand>
</feature>
<dbReference type="SUPFAM" id="SSF51604">
    <property type="entry name" value="Enolase C-terminal domain-like"/>
    <property type="match status" value="1"/>
</dbReference>
<evidence type="ECO:0000256" key="5">
    <source>
        <dbReference type="ARBA" id="ARBA00022525"/>
    </source>
</evidence>
<dbReference type="InterPro" id="IPR000941">
    <property type="entry name" value="Enolase"/>
</dbReference>
<dbReference type="Pfam" id="PF00113">
    <property type="entry name" value="Enolase_C"/>
    <property type="match status" value="1"/>
</dbReference>
<proteinExistence type="inferred from homology"/>
<evidence type="ECO:0000256" key="12">
    <source>
        <dbReference type="PIRSR" id="PIRSR001400-2"/>
    </source>
</evidence>
<dbReference type="GO" id="GO:0005576">
    <property type="term" value="C:extracellular region"/>
    <property type="evidence" value="ECO:0007669"/>
    <property type="project" value="UniProtKB-SubCell"/>
</dbReference>
<comment type="caution">
    <text evidence="16">The sequence shown here is derived from an EMBL/GenBank/DDBJ whole genome shotgun (WGS) entry which is preliminary data.</text>
</comment>
<feature type="binding site" evidence="12">
    <location>
        <position position="167"/>
    </location>
    <ligand>
        <name>substrate</name>
    </ligand>
</feature>
<gene>
    <name evidence="10 16" type="primary">eno</name>
    <name evidence="16" type="ORF">QZM33_31350</name>
</gene>
<evidence type="ECO:0000313" key="16">
    <source>
        <dbReference type="EMBL" id="MDN7799437.1"/>
    </source>
</evidence>
<dbReference type="EC" id="4.2.1.11" evidence="3 10"/>
<evidence type="ECO:0000256" key="9">
    <source>
        <dbReference type="ARBA" id="ARBA00045763"/>
    </source>
</evidence>
<evidence type="ECO:0000256" key="11">
    <source>
        <dbReference type="PIRSR" id="PIRSR001400-1"/>
    </source>
</evidence>
<evidence type="ECO:0000256" key="8">
    <source>
        <dbReference type="ARBA" id="ARBA00023239"/>
    </source>
</evidence>
<feature type="binding site" evidence="10">
    <location>
        <position position="340"/>
    </location>
    <ligand>
        <name>(2R)-2-phosphoglycerate</name>
        <dbReference type="ChEBI" id="CHEBI:58289"/>
    </ligand>
</feature>
<evidence type="ECO:0000256" key="13">
    <source>
        <dbReference type="PIRSR" id="PIRSR001400-3"/>
    </source>
</evidence>
<feature type="binding site" evidence="10 13">
    <location>
        <position position="288"/>
    </location>
    <ligand>
        <name>Mg(2+)</name>
        <dbReference type="ChEBI" id="CHEBI:18420"/>
    </ligand>
</feature>
<dbReference type="InterPro" id="IPR020809">
    <property type="entry name" value="Enolase_CS"/>
</dbReference>
<dbReference type="SFLD" id="SFLDG00178">
    <property type="entry name" value="enolase"/>
    <property type="match status" value="1"/>
</dbReference>
<evidence type="ECO:0000256" key="3">
    <source>
        <dbReference type="ARBA" id="ARBA00012058"/>
    </source>
</evidence>
<evidence type="ECO:0000256" key="10">
    <source>
        <dbReference type="HAMAP-Rule" id="MF_00318"/>
    </source>
</evidence>
<dbReference type="CDD" id="cd03313">
    <property type="entry name" value="enolase"/>
    <property type="match status" value="1"/>
</dbReference>
<dbReference type="Pfam" id="PF03952">
    <property type="entry name" value="Enolase_N"/>
    <property type="match status" value="1"/>
</dbReference>
<comment type="catalytic activity">
    <reaction evidence="10">
        <text>(2R)-2-phosphoglycerate = phosphoenolpyruvate + H2O</text>
        <dbReference type="Rhea" id="RHEA:10164"/>
        <dbReference type="ChEBI" id="CHEBI:15377"/>
        <dbReference type="ChEBI" id="CHEBI:58289"/>
        <dbReference type="ChEBI" id="CHEBI:58702"/>
        <dbReference type="EC" id="4.2.1.11"/>
    </reaction>
</comment>
<evidence type="ECO:0000313" key="17">
    <source>
        <dbReference type="Proteomes" id="UP001171620"/>
    </source>
</evidence>
<dbReference type="NCBIfam" id="TIGR01060">
    <property type="entry name" value="eno"/>
    <property type="match status" value="1"/>
</dbReference>
<comment type="cofactor">
    <cofactor evidence="13">
        <name>Mg(2+)</name>
        <dbReference type="ChEBI" id="CHEBI:18420"/>
    </cofactor>
    <text evidence="13">Mg(2+) is required for catalysis and for stabilizing the dimer.</text>
</comment>
<dbReference type="SFLD" id="SFLDS00001">
    <property type="entry name" value="Enolase"/>
    <property type="match status" value="1"/>
</dbReference>
<dbReference type="PANTHER" id="PTHR11902:SF1">
    <property type="entry name" value="ENOLASE"/>
    <property type="match status" value="1"/>
</dbReference>
<feature type="binding site" evidence="10 13">
    <location>
        <position position="315"/>
    </location>
    <ligand>
        <name>Mg(2+)</name>
        <dbReference type="ChEBI" id="CHEBI:18420"/>
    </ligand>
</feature>
<evidence type="ECO:0000256" key="6">
    <source>
        <dbReference type="ARBA" id="ARBA00022842"/>
    </source>
</evidence>
<dbReference type="HAMAP" id="MF_00318">
    <property type="entry name" value="Enolase"/>
    <property type="match status" value="1"/>
</dbReference>
<keyword evidence="7 10" id="KW-0324">Glycolysis</keyword>
<feature type="domain" description="Enolase C-terminal TIM barrel" evidence="14">
    <location>
        <begin position="142"/>
        <end position="428"/>
    </location>
</feature>
<dbReference type="SUPFAM" id="SSF54826">
    <property type="entry name" value="Enolase N-terminal domain-like"/>
    <property type="match status" value="1"/>
</dbReference>
<dbReference type="EMBL" id="JAUJRV010000046">
    <property type="protein sequence ID" value="MDN7799437.1"/>
    <property type="molecule type" value="Genomic_DNA"/>
</dbReference>
<dbReference type="InterPro" id="IPR020810">
    <property type="entry name" value="Enolase_C"/>
</dbReference>
<feature type="binding site" evidence="10">
    <location>
        <position position="391"/>
    </location>
    <ligand>
        <name>(2R)-2-phosphoglycerate</name>
        <dbReference type="ChEBI" id="CHEBI:58289"/>
    </ligand>
</feature>
<dbReference type="InterPro" id="IPR020811">
    <property type="entry name" value="Enolase_N"/>
</dbReference>
<sequence>MIHSVAIASVIADEILDSRGNPTLRTTVALADGTTASASVPSGASTGQYEALELRDGDPSRYAGNGVLQAVANVNGPIADALVGIQPDDQWRIDATLIAVDGSEFKTRLGANAILGASLACARAASLACGLPLFRYLGGDGAHVLPVPMLNILNGGQHAHDGPDVQEFMIVPLGAPTFREALRYAVETYHALRDVLREANLSVSTGYEGGYVPRVKSNAAAMDMLMLAIRRAGYRPGDDIAIALDLAASSLHDGETYRLSREGVAMSSAEMIDYLAGWMGRYPIVSIEDPLADTDWSGFAALTGTLGSRVQVVGDDLFVSNRMFLVRGIAKRCCNAVLIKPNQVGTVTETQDTARMALSAGYGAPVSHRSGDTTDSSIADLAVSLNCGQIKSGAPAHGERIAKYNRLLSIEKMLGEKAEFAGRSAFRHLV</sequence>
<feature type="binding site" evidence="10">
    <location>
        <position position="369"/>
    </location>
    <ligand>
        <name>(2R)-2-phosphoglycerate</name>
        <dbReference type="ChEBI" id="CHEBI:58289"/>
    </ligand>
</feature>
<dbReference type="PROSITE" id="PS00164">
    <property type="entry name" value="ENOLASE"/>
    <property type="match status" value="1"/>
</dbReference>
<dbReference type="InterPro" id="IPR036849">
    <property type="entry name" value="Enolase-like_C_sf"/>
</dbReference>
<dbReference type="PANTHER" id="PTHR11902">
    <property type="entry name" value="ENOLASE"/>
    <property type="match status" value="1"/>
</dbReference>
<dbReference type="AlphaFoldDB" id="A0AAW7T7Y5"/>
<feature type="binding site" evidence="12">
    <location>
        <position position="158"/>
    </location>
    <ligand>
        <name>substrate</name>
    </ligand>
</feature>
<dbReference type="PRINTS" id="PR00148">
    <property type="entry name" value="ENOLASE"/>
</dbReference>
<reference evidence="16" key="1">
    <citation type="submission" date="2023-07" db="EMBL/GenBank/DDBJ databases">
        <title>A collection of bacterial strains from the Burkholderia cepacia Research Laboratory and Repository.</title>
        <authorList>
            <person name="Lipuma J."/>
            <person name="Spilker T."/>
            <person name="Caverly L."/>
        </authorList>
    </citation>
    <scope>NUCLEOTIDE SEQUENCE</scope>
    <source>
        <strain evidence="16">AU44268</strain>
    </source>
</reference>
<feature type="active site" description="Proton donor" evidence="10 11">
    <location>
        <position position="208"/>
    </location>
</feature>
<dbReference type="RefSeq" id="WP_261505639.1">
    <property type="nucleotide sequence ID" value="NZ_JAUJRV010000046.1"/>
</dbReference>
<feature type="binding site" evidence="12">
    <location>
        <position position="288"/>
    </location>
    <ligand>
        <name>substrate</name>
    </ligand>
</feature>
<organism evidence="16 17">
    <name type="scientific">Burkholderia vietnamiensis</name>
    <dbReference type="NCBI Taxonomy" id="60552"/>
    <lineage>
        <taxon>Bacteria</taxon>
        <taxon>Pseudomonadati</taxon>
        <taxon>Pseudomonadota</taxon>
        <taxon>Betaproteobacteria</taxon>
        <taxon>Burkholderiales</taxon>
        <taxon>Burkholderiaceae</taxon>
        <taxon>Burkholderia</taxon>
        <taxon>Burkholderia cepacia complex</taxon>
    </lineage>
</organism>
<dbReference type="GO" id="GO:0000287">
    <property type="term" value="F:magnesium ion binding"/>
    <property type="evidence" value="ECO:0007669"/>
    <property type="project" value="UniProtKB-UniRule"/>
</dbReference>
<keyword evidence="6 10" id="KW-0460">Magnesium</keyword>
<dbReference type="Proteomes" id="UP001171620">
    <property type="component" value="Unassembled WGS sequence"/>
</dbReference>
<feature type="domain" description="Enolase N-terminal" evidence="15">
    <location>
        <begin position="7"/>
        <end position="137"/>
    </location>
</feature>
<evidence type="ECO:0000259" key="14">
    <source>
        <dbReference type="SMART" id="SM01192"/>
    </source>
</evidence>
<evidence type="ECO:0000256" key="7">
    <source>
        <dbReference type="ARBA" id="ARBA00023152"/>
    </source>
</evidence>
<comment type="similarity">
    <text evidence="2 10">Belongs to the enolase family.</text>
</comment>
<dbReference type="SFLD" id="SFLDF00002">
    <property type="entry name" value="enolase"/>
    <property type="match status" value="1"/>
</dbReference>
<dbReference type="PIRSF" id="PIRSF001400">
    <property type="entry name" value="Enolase"/>
    <property type="match status" value="1"/>
</dbReference>
<protein>
    <recommendedName>
        <fullName evidence="4 10">Enolase</fullName>
        <ecNumber evidence="3 10">4.2.1.11</ecNumber>
    </recommendedName>
    <alternativeName>
        <fullName evidence="10">2-phospho-D-glycerate hydro-lyase</fullName>
    </alternativeName>
    <alternativeName>
        <fullName evidence="10">2-phosphoglycerate dehydratase</fullName>
    </alternativeName>
</protein>
<dbReference type="Gene3D" id="3.20.20.120">
    <property type="entry name" value="Enolase-like C-terminal domain"/>
    <property type="match status" value="1"/>
</dbReference>
<keyword evidence="8 10" id="KW-0456">Lyase</keyword>
<feature type="binding site" evidence="10">
    <location>
        <position position="370"/>
    </location>
    <ligand>
        <name>(2R)-2-phosphoglycerate</name>
        <dbReference type="ChEBI" id="CHEBI:58289"/>
    </ligand>
</feature>
<accession>A0AAW7T7Y5</accession>
<dbReference type="InterPro" id="IPR029017">
    <property type="entry name" value="Enolase-like_N"/>
</dbReference>
<dbReference type="GO" id="GO:0006096">
    <property type="term" value="P:glycolytic process"/>
    <property type="evidence" value="ECO:0007669"/>
    <property type="project" value="UniProtKB-UniRule"/>
</dbReference>
<keyword evidence="10" id="KW-0963">Cytoplasm</keyword>